<evidence type="ECO:0000313" key="1">
    <source>
        <dbReference type="EMBL" id="KAK3718702.1"/>
    </source>
</evidence>
<dbReference type="Proteomes" id="UP001281147">
    <property type="component" value="Unassembled WGS sequence"/>
</dbReference>
<name>A0ACC3NKL3_9PEZI</name>
<dbReference type="EMBL" id="JAUTXU010000030">
    <property type="protein sequence ID" value="KAK3718702.1"/>
    <property type="molecule type" value="Genomic_DNA"/>
</dbReference>
<sequence length="280" mass="31546">MSQYGMDDFLKLSKIISLYHPPDTNGHALTSPPDQTPGLIIICSWFAAATKHVAKYTTGYRQVFPNASILLIQTSLLETLFGSDLTPACEFLESYMKGDPNTRKPIVLHMFSNGGANTATWLAARLRKADGRLSFDTLVLDSCPGAKDIVAITRAMSFSLPNQYLLRPIGFYVMFAAGLVYKLFNDVTGHEDPITRIRRDFNDTSIFSKDTPRLYLYSEKDIFVKFQDVRHHAEDARAKGYTTVHEEVFLKAPHCALVNEDEARYWNAVREHIASSIRKA</sequence>
<evidence type="ECO:0000313" key="2">
    <source>
        <dbReference type="Proteomes" id="UP001281147"/>
    </source>
</evidence>
<comment type="caution">
    <text evidence="1">The sequence shown here is derived from an EMBL/GenBank/DDBJ whole genome shotgun (WGS) entry which is preliminary data.</text>
</comment>
<accession>A0ACC3NKL3</accession>
<reference evidence="1" key="1">
    <citation type="submission" date="2023-07" db="EMBL/GenBank/DDBJ databases">
        <title>Black Yeasts Isolated from many extreme environments.</title>
        <authorList>
            <person name="Coleine C."/>
            <person name="Stajich J.E."/>
            <person name="Selbmann L."/>
        </authorList>
    </citation>
    <scope>NUCLEOTIDE SEQUENCE</scope>
    <source>
        <strain evidence="1">CCFEE 5714</strain>
    </source>
</reference>
<organism evidence="1 2">
    <name type="scientific">Vermiconidia calcicola</name>
    <dbReference type="NCBI Taxonomy" id="1690605"/>
    <lineage>
        <taxon>Eukaryota</taxon>
        <taxon>Fungi</taxon>
        <taxon>Dikarya</taxon>
        <taxon>Ascomycota</taxon>
        <taxon>Pezizomycotina</taxon>
        <taxon>Dothideomycetes</taxon>
        <taxon>Dothideomycetidae</taxon>
        <taxon>Mycosphaerellales</taxon>
        <taxon>Extremaceae</taxon>
        <taxon>Vermiconidia</taxon>
    </lineage>
</organism>
<protein>
    <submittedName>
        <fullName evidence="1">Uncharacterized protein</fullName>
    </submittedName>
</protein>
<proteinExistence type="predicted"/>
<keyword evidence="2" id="KW-1185">Reference proteome</keyword>
<gene>
    <name evidence="1" type="ORF">LTR37_004919</name>
</gene>